<protein>
    <recommendedName>
        <fullName evidence="3">Peptidase</fullName>
    </recommendedName>
</protein>
<sequence>MREALDRRAAAVLRHDVPPDDPAARTLGHLAAVPLATWAYRVLGVDRDGPRAVVRAELAYTLDGHDAGPVTTGRVLELAERDGRWRVTADRPADGAAARIWEQGPVQVVRGARALVLGVGQDRALLREVAATADRALPAVTAAWSGRWSGRVVVLVPGSLDAMAALLGEPVDAYRGTAAVTTGRPGGGAGAPADRVVVNPEAYRELSGFGRRFVLTHEAVHVATRTATTAATPLWLSEGLADRIAYRGTGRSAADAAPELARAVRAGDVPAALPADGDFSFGGDAGRVARAYEGGWLACELIARRWGGERLAAFYRAAGERGQDRAFRDVLATDRAAFTRAWRDHLRQELSSAPS</sequence>
<evidence type="ECO:0000313" key="1">
    <source>
        <dbReference type="EMBL" id="KUH39442.1"/>
    </source>
</evidence>
<evidence type="ECO:0000313" key="2">
    <source>
        <dbReference type="Proteomes" id="UP000054011"/>
    </source>
</evidence>
<dbReference type="STRING" id="936756.ATE80_07460"/>
<keyword evidence="2" id="KW-1185">Reference proteome</keyword>
<reference evidence="1 2" key="1">
    <citation type="submission" date="2015-11" db="EMBL/GenBank/DDBJ databases">
        <title>Genome-wide analysis reveals the secondary metabolome in Streptomyces kanasensis ZX01.</title>
        <authorList>
            <person name="Zhang G."/>
            <person name="Han L."/>
            <person name="Feng J."/>
            <person name="Zhang X."/>
        </authorList>
    </citation>
    <scope>NUCLEOTIDE SEQUENCE [LARGE SCALE GENOMIC DNA]</scope>
    <source>
        <strain evidence="1 2">ZX01</strain>
    </source>
</reference>
<dbReference type="EMBL" id="LNSV01000012">
    <property type="protein sequence ID" value="KUH39442.1"/>
    <property type="molecule type" value="Genomic_DNA"/>
</dbReference>
<gene>
    <name evidence="1" type="ORF">ATE80_07460</name>
</gene>
<evidence type="ECO:0008006" key="3">
    <source>
        <dbReference type="Google" id="ProtNLM"/>
    </source>
</evidence>
<proteinExistence type="predicted"/>
<dbReference type="Proteomes" id="UP000054011">
    <property type="component" value="Unassembled WGS sequence"/>
</dbReference>
<name>A0A124ED24_9ACTN</name>
<accession>A0A124ED24</accession>
<organism evidence="1 2">
    <name type="scientific">Streptomyces kanasensis</name>
    <dbReference type="NCBI Taxonomy" id="936756"/>
    <lineage>
        <taxon>Bacteria</taxon>
        <taxon>Bacillati</taxon>
        <taxon>Actinomycetota</taxon>
        <taxon>Actinomycetes</taxon>
        <taxon>Kitasatosporales</taxon>
        <taxon>Streptomycetaceae</taxon>
        <taxon>Streptomyces</taxon>
    </lineage>
</organism>
<comment type="caution">
    <text evidence="1">The sequence shown here is derived from an EMBL/GenBank/DDBJ whole genome shotgun (WGS) entry which is preliminary data.</text>
</comment>
<dbReference type="AlphaFoldDB" id="A0A124ED24"/>
<dbReference type="OrthoDB" id="5242307at2"/>